<organism evidence="2 3">
    <name type="scientific">Ostreobium quekettii</name>
    <dbReference type="NCBI Taxonomy" id="121088"/>
    <lineage>
        <taxon>Eukaryota</taxon>
        <taxon>Viridiplantae</taxon>
        <taxon>Chlorophyta</taxon>
        <taxon>core chlorophytes</taxon>
        <taxon>Ulvophyceae</taxon>
        <taxon>TCBD clade</taxon>
        <taxon>Bryopsidales</taxon>
        <taxon>Ostreobineae</taxon>
        <taxon>Ostreobiaceae</taxon>
        <taxon>Ostreobium</taxon>
    </lineage>
</organism>
<dbReference type="InterPro" id="IPR032675">
    <property type="entry name" value="LRR_dom_sf"/>
</dbReference>
<dbReference type="EMBL" id="CAJHUC010001629">
    <property type="protein sequence ID" value="CAD7701770.1"/>
    <property type="molecule type" value="Genomic_DNA"/>
</dbReference>
<dbReference type="AlphaFoldDB" id="A0A8S1J6R5"/>
<dbReference type="PANTHER" id="PTHR45752:SF187">
    <property type="entry name" value="LEUCINE-RICH REPEAT AND IQ DOMAIN-CONTAINING PROTEIN 4"/>
    <property type="match status" value="1"/>
</dbReference>
<evidence type="ECO:0000256" key="1">
    <source>
        <dbReference type="ARBA" id="ARBA00004430"/>
    </source>
</evidence>
<evidence type="ECO:0000313" key="3">
    <source>
        <dbReference type="Proteomes" id="UP000708148"/>
    </source>
</evidence>
<dbReference type="OrthoDB" id="10443054at2759"/>
<comment type="subcellular location">
    <subcellularLocation>
        <location evidence="1">Cytoplasm</location>
        <location evidence="1">Cytoskeleton</location>
        <location evidence="1">Cilium axoneme</location>
    </subcellularLocation>
</comment>
<proteinExistence type="predicted"/>
<gene>
    <name evidence="2" type="ORF">OSTQU699_LOCUS7127</name>
</gene>
<comment type="caution">
    <text evidence="2">The sequence shown here is derived from an EMBL/GenBank/DDBJ whole genome shotgun (WGS) entry which is preliminary data.</text>
</comment>
<name>A0A8S1J6R5_9CHLO</name>
<protein>
    <submittedName>
        <fullName evidence="2">Uncharacterized protein</fullName>
    </submittedName>
</protein>
<dbReference type="Proteomes" id="UP000708148">
    <property type="component" value="Unassembled WGS sequence"/>
</dbReference>
<sequence length="506" mass="56116">MDGLSINDLEDGVLVKIFAMAVGAPSREFDPYFGGFFKGNQSLEPTVVEGFGMILTLPQVCKRWQGLIDSAPTLWSRVFVGKPDEGGPPPGPGAAMTYPPVVNLRWWSNHCSLVESLHIRGNQTKRDGPLDTFNLGVLSLLSSQRLRVLHLDDCFQNGASESLIPVLTGLQNLEQLQIGPARNEFARGVEQLTKLTNLRLLELQGMDDAAVQLSSKYLPISLEVLALGAVDICPNTEDNCHLTNLKVLKLVEVDWDGPFCAHIGNLINLEELVLSDVYHTMEHVRETELFIEELSKISALEKLRHLEVMGDLDNEDRGLFERIGEAIVQKPPFKYLEKLCISFQSMQEFSPAFGHFEDLTHLNLEGFHLSSVPVAIMELPCLVDLGLCSCGLQTFPTTAPASAATITLLRLVDNRFPEVPIGLKHWKGLQELDMSNNYFHFTDHAAFLLSLPDLECLRLFSGKARAGAESFERVENVDRGQLGCRLGYHLGYLCGGLQAKGCRVYL</sequence>
<keyword evidence="3" id="KW-1185">Reference proteome</keyword>
<dbReference type="Gene3D" id="3.80.10.10">
    <property type="entry name" value="Ribonuclease Inhibitor"/>
    <property type="match status" value="1"/>
</dbReference>
<accession>A0A8S1J6R5</accession>
<dbReference type="GO" id="GO:0005930">
    <property type="term" value="C:axoneme"/>
    <property type="evidence" value="ECO:0007669"/>
    <property type="project" value="UniProtKB-SubCell"/>
</dbReference>
<dbReference type="PANTHER" id="PTHR45752">
    <property type="entry name" value="LEUCINE-RICH REPEAT-CONTAINING"/>
    <property type="match status" value="1"/>
</dbReference>
<evidence type="ECO:0000313" key="2">
    <source>
        <dbReference type="EMBL" id="CAD7701770.1"/>
    </source>
</evidence>
<reference evidence="2" key="1">
    <citation type="submission" date="2020-12" db="EMBL/GenBank/DDBJ databases">
        <authorList>
            <person name="Iha C."/>
        </authorList>
    </citation>
    <scope>NUCLEOTIDE SEQUENCE</scope>
</reference>
<dbReference type="SUPFAM" id="SSF52047">
    <property type="entry name" value="RNI-like"/>
    <property type="match status" value="1"/>
</dbReference>
<dbReference type="InterPro" id="IPR050715">
    <property type="entry name" value="LRR-SigEffector_domain"/>
</dbReference>